<protein>
    <submittedName>
        <fullName evidence="6">Protein ELF4-LIKE 4</fullName>
    </submittedName>
</protein>
<comment type="caution">
    <text evidence="6">The sequence shown here is derived from an EMBL/GenBank/DDBJ whole genome shotgun (WGS) entry which is preliminary data.</text>
</comment>
<dbReference type="InterPro" id="IPR040462">
    <property type="entry name" value="EARLY_FLOWERING_4"/>
</dbReference>
<keyword evidence="4" id="KW-0539">Nucleus</keyword>
<dbReference type="Pfam" id="PF07011">
    <property type="entry name" value="Elf4"/>
    <property type="match status" value="1"/>
</dbReference>
<dbReference type="GO" id="GO:0048511">
    <property type="term" value="P:rhythmic process"/>
    <property type="evidence" value="ECO:0007669"/>
    <property type="project" value="UniProtKB-KW"/>
</dbReference>
<evidence type="ECO:0000256" key="2">
    <source>
        <dbReference type="ARBA" id="ARBA00009514"/>
    </source>
</evidence>
<dbReference type="AlphaFoldDB" id="A0A2J8A3V1"/>
<gene>
    <name evidence="6" type="ORF">TSOC_006377</name>
</gene>
<name>A0A2J8A3V1_9CHLO</name>
<dbReference type="PANTHER" id="PTHR33469:SF16">
    <property type="entry name" value="PROTEIN ELF4-LIKE 4"/>
    <property type="match status" value="1"/>
</dbReference>
<dbReference type="Proteomes" id="UP000236333">
    <property type="component" value="Unassembled WGS sequence"/>
</dbReference>
<dbReference type="GO" id="GO:0042753">
    <property type="term" value="P:positive regulation of circadian rhythm"/>
    <property type="evidence" value="ECO:0007669"/>
    <property type="project" value="InterPro"/>
</dbReference>
<organism evidence="6 7">
    <name type="scientific">Tetrabaena socialis</name>
    <dbReference type="NCBI Taxonomy" id="47790"/>
    <lineage>
        <taxon>Eukaryota</taxon>
        <taxon>Viridiplantae</taxon>
        <taxon>Chlorophyta</taxon>
        <taxon>core chlorophytes</taxon>
        <taxon>Chlorophyceae</taxon>
        <taxon>CS clade</taxon>
        <taxon>Chlamydomonadales</taxon>
        <taxon>Tetrabaenaceae</taxon>
        <taxon>Tetrabaena</taxon>
    </lineage>
</organism>
<dbReference type="GO" id="GO:0005634">
    <property type="term" value="C:nucleus"/>
    <property type="evidence" value="ECO:0007669"/>
    <property type="project" value="UniProtKB-SubCell"/>
</dbReference>
<comment type="subcellular location">
    <subcellularLocation>
        <location evidence="1">Nucleus</location>
    </subcellularLocation>
</comment>
<keyword evidence="3" id="KW-0090">Biological rhythms</keyword>
<dbReference type="EMBL" id="PGGS01000192">
    <property type="protein sequence ID" value="PNH07194.1"/>
    <property type="molecule type" value="Genomic_DNA"/>
</dbReference>
<sequence length="79" mass="8805">MAQGSELWPGFRTLENVQEILERNKLLISEINLNHELRTPESLLRNVILIRELNGNMATVVEAYRHIAGQLDLPGAGGA</sequence>
<evidence type="ECO:0000259" key="5">
    <source>
        <dbReference type="Pfam" id="PF07011"/>
    </source>
</evidence>
<evidence type="ECO:0000256" key="1">
    <source>
        <dbReference type="ARBA" id="ARBA00004123"/>
    </source>
</evidence>
<reference evidence="6 7" key="1">
    <citation type="journal article" date="2017" name="Mol. Biol. Evol.">
        <title>The 4-celled Tetrabaena socialis nuclear genome reveals the essential components for genetic control of cell number at the origin of multicellularity in the volvocine lineage.</title>
        <authorList>
            <person name="Featherston J."/>
            <person name="Arakaki Y."/>
            <person name="Hanschen E.R."/>
            <person name="Ferris P.J."/>
            <person name="Michod R.E."/>
            <person name="Olson B.J.S.C."/>
            <person name="Nozaki H."/>
            <person name="Durand P.M."/>
        </authorList>
    </citation>
    <scope>NUCLEOTIDE SEQUENCE [LARGE SCALE GENOMIC DNA]</scope>
    <source>
        <strain evidence="6 7">NIES-571</strain>
    </source>
</reference>
<evidence type="ECO:0000256" key="4">
    <source>
        <dbReference type="ARBA" id="ARBA00023242"/>
    </source>
</evidence>
<keyword evidence="7" id="KW-1185">Reference proteome</keyword>
<evidence type="ECO:0000313" key="7">
    <source>
        <dbReference type="Proteomes" id="UP000236333"/>
    </source>
</evidence>
<evidence type="ECO:0000256" key="3">
    <source>
        <dbReference type="ARBA" id="ARBA00023108"/>
    </source>
</evidence>
<dbReference type="OrthoDB" id="1895690at2759"/>
<feature type="domain" description="Protein EARLY FLOWERING 4" evidence="5">
    <location>
        <begin position="7"/>
        <end position="68"/>
    </location>
</feature>
<proteinExistence type="inferred from homology"/>
<evidence type="ECO:0000313" key="6">
    <source>
        <dbReference type="EMBL" id="PNH07194.1"/>
    </source>
</evidence>
<dbReference type="PANTHER" id="PTHR33469">
    <property type="entry name" value="PROTEIN ELF4-LIKE 4"/>
    <property type="match status" value="1"/>
</dbReference>
<dbReference type="InterPro" id="IPR009741">
    <property type="entry name" value="EARLY_FLOWERING_4_dom"/>
</dbReference>
<accession>A0A2J8A3V1</accession>
<comment type="similarity">
    <text evidence="2">Belongs to the EARLY FLOWERING 4 family.</text>
</comment>